<sequence length="75" mass="8226">MTDTVLDVRGLSCPLPVLRAKKKLDTLPPGATLTVIATDPGTVRDFESLCRQTGHLLLDSREEGETFTFRLQRAG</sequence>
<protein>
    <submittedName>
        <fullName evidence="3">tRNA 2-thiouridine synthesizing protein A</fullName>
    </submittedName>
</protein>
<dbReference type="Gene3D" id="3.30.110.40">
    <property type="entry name" value="TusA-like domain"/>
    <property type="match status" value="1"/>
</dbReference>
<dbReference type="InterPro" id="IPR036868">
    <property type="entry name" value="TusA-like_sf"/>
</dbReference>
<dbReference type="Proteomes" id="UP000182983">
    <property type="component" value="Unassembled WGS sequence"/>
</dbReference>
<evidence type="ECO:0000256" key="1">
    <source>
        <dbReference type="ARBA" id="ARBA00008984"/>
    </source>
</evidence>
<dbReference type="CDD" id="cd00291">
    <property type="entry name" value="SirA_YedF_YeeD"/>
    <property type="match status" value="1"/>
</dbReference>
<dbReference type="SUPFAM" id="SSF64307">
    <property type="entry name" value="SirA-like"/>
    <property type="match status" value="1"/>
</dbReference>
<dbReference type="PANTHER" id="PTHR33279:SF6">
    <property type="entry name" value="SULFUR CARRIER PROTEIN YEDF-RELATED"/>
    <property type="match status" value="1"/>
</dbReference>
<dbReference type="OrthoDB" id="9797551at2"/>
<evidence type="ECO:0000313" key="4">
    <source>
        <dbReference type="Proteomes" id="UP000182983"/>
    </source>
</evidence>
<evidence type="ECO:0000313" key="3">
    <source>
        <dbReference type="EMBL" id="SEH31802.1"/>
    </source>
</evidence>
<reference evidence="4" key="1">
    <citation type="submission" date="2016-10" db="EMBL/GenBank/DDBJ databases">
        <authorList>
            <person name="Varghese N."/>
            <person name="Submissions S."/>
        </authorList>
    </citation>
    <scope>NUCLEOTIDE SEQUENCE [LARGE SCALE GENOMIC DNA]</scope>
    <source>
        <strain evidence="4">DSM 13234</strain>
    </source>
</reference>
<accession>A0A1H6H9L6</accession>
<gene>
    <name evidence="3" type="ORF">SAMN04244559_01131</name>
</gene>
<proteinExistence type="inferred from homology"/>
<dbReference type="AlphaFoldDB" id="A0A1H6H9L6"/>
<name>A0A1H6H9L6_MAGFU</name>
<keyword evidence="4" id="KW-1185">Reference proteome</keyword>
<dbReference type="PROSITE" id="PS01148">
    <property type="entry name" value="UPF0033"/>
    <property type="match status" value="1"/>
</dbReference>
<dbReference type="Pfam" id="PF01206">
    <property type="entry name" value="TusA"/>
    <property type="match status" value="1"/>
</dbReference>
<comment type="similarity">
    <text evidence="1">Belongs to the sulfur carrier protein TusA family.</text>
</comment>
<dbReference type="InterPro" id="IPR001455">
    <property type="entry name" value="TusA-like"/>
</dbReference>
<organism evidence="3 4">
    <name type="scientific">Magnetospirillum fulvum</name>
    <name type="common">Rhodospirillum fulvum</name>
    <dbReference type="NCBI Taxonomy" id="1082"/>
    <lineage>
        <taxon>Bacteria</taxon>
        <taxon>Pseudomonadati</taxon>
        <taxon>Pseudomonadota</taxon>
        <taxon>Alphaproteobacteria</taxon>
        <taxon>Rhodospirillales</taxon>
        <taxon>Rhodospirillaceae</taxon>
        <taxon>Magnetospirillum</taxon>
    </lineage>
</organism>
<evidence type="ECO:0000259" key="2">
    <source>
        <dbReference type="PROSITE" id="PS01148"/>
    </source>
</evidence>
<dbReference type="RefSeq" id="WP_074766426.1">
    <property type="nucleotide sequence ID" value="NZ_FNWO01000004.1"/>
</dbReference>
<feature type="domain" description="UPF0033" evidence="2">
    <location>
        <begin position="6"/>
        <end position="30"/>
    </location>
</feature>
<dbReference type="PANTHER" id="PTHR33279">
    <property type="entry name" value="SULFUR CARRIER PROTEIN YEDF-RELATED"/>
    <property type="match status" value="1"/>
</dbReference>
<dbReference type="EMBL" id="FNWO01000004">
    <property type="protein sequence ID" value="SEH31802.1"/>
    <property type="molecule type" value="Genomic_DNA"/>
</dbReference>